<dbReference type="InterPro" id="IPR004117">
    <property type="entry name" value="7tm6_olfct_rcpt"/>
</dbReference>
<evidence type="ECO:0000256" key="4">
    <source>
        <dbReference type="ARBA" id="ARBA00022692"/>
    </source>
</evidence>
<feature type="transmembrane region" description="Helical" evidence="10">
    <location>
        <begin position="67"/>
        <end position="87"/>
    </location>
</feature>
<dbReference type="GO" id="GO:0007165">
    <property type="term" value="P:signal transduction"/>
    <property type="evidence" value="ECO:0007669"/>
    <property type="project" value="UniProtKB-KW"/>
</dbReference>
<dbReference type="PANTHER" id="PTHR21137">
    <property type="entry name" value="ODORANT RECEPTOR"/>
    <property type="match status" value="1"/>
</dbReference>
<dbReference type="GO" id="GO:0005549">
    <property type="term" value="F:odorant binding"/>
    <property type="evidence" value="ECO:0007669"/>
    <property type="project" value="InterPro"/>
</dbReference>
<feature type="transmembrane region" description="Helical" evidence="10">
    <location>
        <begin position="35"/>
        <end position="55"/>
    </location>
</feature>
<dbReference type="GO" id="GO:0005886">
    <property type="term" value="C:plasma membrane"/>
    <property type="evidence" value="ECO:0007669"/>
    <property type="project" value="UniProtKB-SubCell"/>
</dbReference>
<feature type="transmembrane region" description="Helical" evidence="10">
    <location>
        <begin position="378"/>
        <end position="397"/>
    </location>
</feature>
<evidence type="ECO:0000256" key="10">
    <source>
        <dbReference type="RuleBase" id="RU351113"/>
    </source>
</evidence>
<keyword evidence="8 10" id="KW-0675">Receptor</keyword>
<proteinExistence type="inferred from homology"/>
<accession>A0A9P0MLD2</accession>
<dbReference type="AlphaFoldDB" id="A0A9P0MLD2"/>
<evidence type="ECO:0000313" key="12">
    <source>
        <dbReference type="Proteomes" id="UP001152798"/>
    </source>
</evidence>
<evidence type="ECO:0000256" key="9">
    <source>
        <dbReference type="ARBA" id="ARBA00023224"/>
    </source>
</evidence>
<comment type="caution">
    <text evidence="10">Lacks conserved residue(s) required for the propagation of feature annotation.</text>
</comment>
<feature type="transmembrane region" description="Helical" evidence="10">
    <location>
        <begin position="303"/>
        <end position="324"/>
    </location>
</feature>
<evidence type="ECO:0000256" key="5">
    <source>
        <dbReference type="ARBA" id="ARBA00022725"/>
    </source>
</evidence>
<keyword evidence="9 10" id="KW-0807">Transducer</keyword>
<reference evidence="11" key="1">
    <citation type="submission" date="2022-01" db="EMBL/GenBank/DDBJ databases">
        <authorList>
            <person name="King R."/>
        </authorList>
    </citation>
    <scope>NUCLEOTIDE SEQUENCE</scope>
</reference>
<keyword evidence="2" id="KW-1003">Cell membrane</keyword>
<evidence type="ECO:0000256" key="2">
    <source>
        <dbReference type="ARBA" id="ARBA00022475"/>
    </source>
</evidence>
<evidence type="ECO:0000256" key="8">
    <source>
        <dbReference type="ARBA" id="ARBA00023170"/>
    </source>
</evidence>
<feature type="transmembrane region" description="Helical" evidence="10">
    <location>
        <begin position="187"/>
        <end position="208"/>
    </location>
</feature>
<keyword evidence="5 10" id="KW-0552">Olfaction</keyword>
<evidence type="ECO:0000256" key="6">
    <source>
        <dbReference type="ARBA" id="ARBA00022989"/>
    </source>
</evidence>
<evidence type="ECO:0000256" key="3">
    <source>
        <dbReference type="ARBA" id="ARBA00022606"/>
    </source>
</evidence>
<name>A0A9P0MLD2_NEZVI</name>
<dbReference type="PANTHER" id="PTHR21137:SF35">
    <property type="entry name" value="ODORANT RECEPTOR 19A-RELATED"/>
    <property type="match status" value="1"/>
</dbReference>
<gene>
    <name evidence="11" type="ORF">NEZAVI_LOCUS9548</name>
</gene>
<keyword evidence="4 10" id="KW-0812">Transmembrane</keyword>
<keyword evidence="12" id="KW-1185">Reference proteome</keyword>
<dbReference type="EMBL" id="OV725080">
    <property type="protein sequence ID" value="CAH1400268.1"/>
    <property type="molecule type" value="Genomic_DNA"/>
</dbReference>
<dbReference type="OrthoDB" id="6615816at2759"/>
<evidence type="ECO:0000256" key="1">
    <source>
        <dbReference type="ARBA" id="ARBA00004651"/>
    </source>
</evidence>
<organism evidence="11 12">
    <name type="scientific">Nezara viridula</name>
    <name type="common">Southern green stink bug</name>
    <name type="synonym">Cimex viridulus</name>
    <dbReference type="NCBI Taxonomy" id="85310"/>
    <lineage>
        <taxon>Eukaryota</taxon>
        <taxon>Metazoa</taxon>
        <taxon>Ecdysozoa</taxon>
        <taxon>Arthropoda</taxon>
        <taxon>Hexapoda</taxon>
        <taxon>Insecta</taxon>
        <taxon>Pterygota</taxon>
        <taxon>Neoptera</taxon>
        <taxon>Paraneoptera</taxon>
        <taxon>Hemiptera</taxon>
        <taxon>Heteroptera</taxon>
        <taxon>Panheteroptera</taxon>
        <taxon>Pentatomomorpha</taxon>
        <taxon>Pentatomoidea</taxon>
        <taxon>Pentatomidae</taxon>
        <taxon>Pentatominae</taxon>
        <taxon>Nezara</taxon>
    </lineage>
</organism>
<comment type="subcellular location">
    <subcellularLocation>
        <location evidence="1 10">Cell membrane</location>
        <topology evidence="1 10">Multi-pass membrane protein</topology>
    </subcellularLocation>
</comment>
<sequence length="400" mass="46719">MGKVWLKNIEESLRGTKIFLSLAGLGFVFKGHLPYVSAVIANKLVALCLLGYSIYQYLDQIEKVSNIVHHAILTLDVCIALFIGYIYRDVFKFLLNDPSSSYHYESEMMSKKMEEVKEVVRTNYKDMFKYIVWSMVYLLMLMNTLAICQRYFNNEDILLLFPCYFPFTIDSYPVHIAVFIWQECIVFYIGIMVFSSLFFLHCIYSHVVTEIDILKFAMNNIEERAYEMAMSQKYYGDRIVQPEILSRCYVKCTRMCAEHHSAIIRYFHKGELLIEIVYFVIFLTGLVVCTCTGFALISENTSLKIKFVGITFIQIIFLYIMCWLAEETAEQSLSVGDIVYVMEWYRLPKECQTILMIMMIRANKPLLMRMLTGQKVDLAAYMALIKASYSYFNMMLATMQ</sequence>
<evidence type="ECO:0000313" key="11">
    <source>
        <dbReference type="EMBL" id="CAH1400268.1"/>
    </source>
</evidence>
<feature type="transmembrane region" description="Helical" evidence="10">
    <location>
        <begin position="272"/>
        <end position="297"/>
    </location>
</feature>
<dbReference type="Proteomes" id="UP001152798">
    <property type="component" value="Chromosome 4"/>
</dbReference>
<keyword evidence="7 10" id="KW-0472">Membrane</keyword>
<keyword evidence="6 10" id="KW-1133">Transmembrane helix</keyword>
<evidence type="ECO:0000256" key="7">
    <source>
        <dbReference type="ARBA" id="ARBA00023136"/>
    </source>
</evidence>
<feature type="transmembrane region" description="Helical" evidence="10">
    <location>
        <begin position="130"/>
        <end position="148"/>
    </location>
</feature>
<dbReference type="GO" id="GO:0004984">
    <property type="term" value="F:olfactory receptor activity"/>
    <property type="evidence" value="ECO:0007669"/>
    <property type="project" value="InterPro"/>
</dbReference>
<comment type="similarity">
    <text evidence="10">Belongs to the insect chemoreceptor superfamily. Heteromeric odorant receptor channel (TC 1.A.69) family.</text>
</comment>
<protein>
    <recommendedName>
        <fullName evidence="10">Odorant receptor</fullName>
    </recommendedName>
</protein>
<dbReference type="Pfam" id="PF02949">
    <property type="entry name" value="7tm_6"/>
    <property type="match status" value="1"/>
</dbReference>
<feature type="transmembrane region" description="Helical" evidence="10">
    <location>
        <begin position="157"/>
        <end position="181"/>
    </location>
</feature>
<keyword evidence="3 10" id="KW-0716">Sensory transduction</keyword>